<evidence type="ECO:0000313" key="1">
    <source>
        <dbReference type="EMBL" id="MRG93904.1"/>
    </source>
</evidence>
<proteinExistence type="predicted"/>
<dbReference type="Pfam" id="PF18934">
    <property type="entry name" value="DUF5682"/>
    <property type="match status" value="1"/>
</dbReference>
<dbReference type="OrthoDB" id="9768066at2"/>
<evidence type="ECO:0000313" key="2">
    <source>
        <dbReference type="Proteomes" id="UP000440224"/>
    </source>
</evidence>
<protein>
    <submittedName>
        <fullName evidence="1">Uncharacterized protein</fullName>
    </submittedName>
</protein>
<name>A0A6N7PUZ7_9BACT</name>
<reference evidence="1 2" key="1">
    <citation type="submission" date="2019-10" db="EMBL/GenBank/DDBJ databases">
        <title>A soil myxobacterium in the family Polyangiaceae.</title>
        <authorList>
            <person name="Li Y."/>
            <person name="Wang J."/>
        </authorList>
    </citation>
    <scope>NUCLEOTIDE SEQUENCE [LARGE SCALE GENOMIC DNA]</scope>
    <source>
        <strain evidence="1 2">DSM 14734</strain>
    </source>
</reference>
<gene>
    <name evidence="1" type="ORF">GF068_18570</name>
</gene>
<comment type="caution">
    <text evidence="1">The sequence shown here is derived from an EMBL/GenBank/DDBJ whole genome shotgun (WGS) entry which is preliminary data.</text>
</comment>
<dbReference type="InterPro" id="IPR043737">
    <property type="entry name" value="DUF5682"/>
</dbReference>
<dbReference type="Proteomes" id="UP000440224">
    <property type="component" value="Unassembled WGS sequence"/>
</dbReference>
<dbReference type="RefSeq" id="WP_153820748.1">
    <property type="nucleotide sequence ID" value="NZ_WJIE01000005.1"/>
</dbReference>
<dbReference type="EMBL" id="WJIE01000005">
    <property type="protein sequence ID" value="MRG93904.1"/>
    <property type="molecule type" value="Genomic_DNA"/>
</dbReference>
<sequence length="746" mass="80525">MAGRLHVVGVRHHSPACARLVSAVLARVDPAVVLIEGPADWNEKMAELALDHAPPIAIFTHYLTEDGPVSSFTPFCAFSPEWIALRWAFEHDKLVRFCDLPSWSKAFVGVENRYRDEDDRYERAVLALCRRTGTSDLDALWDHLFEGRSPDELEPALEAYFQQIRGDAEADERDAPREAFMRAHASWALTRGDVVLICGGYHAPALADALPGGPEPVPPAPSLGGQSHLVPWTYTRMDSFAGYQAGMPSPMWWELEWKLGADVAEAMIERSIAALRSNTQKPTVADHIAARTGIQALAALRGHETPKRVDVLDGLLSALVREPLPGPPPWSRRGIVTGDLHPTLATLLRTFTGDRVGRLSAETKRPPLLRDVHETLARLGLSPPRNPRTISLDWRIEGDRDKLRALHRLRLLGIPGFVRTSGPSWGTDAKMAEAFRLVWRPDQDPAIIEASRWGSTLEGAVSLLLSHRLLEAETLGARVDALGDAAFVGLTKLAGEIVELVANAVASTPSLGALGPAVEKLLGLWRHGEWLEVVGAPLFSPVLRAAGERSLSLLAGIQGTDLLPADLQAMRALAELLRHGEALGLDPVDGRAALARRITDRAAPAMLRGAALGAIWLLDSEAAPVDTAIDGALSASSEGRLGDYLAGLFALARGPALRDDRLVGAVDAALGKLDDDAFLVALPALRLAFSWFPPAERARIGALLAGRWGKRPDASWIGDVPADVLQAGLALDARVLSWGRALGVLE</sequence>
<keyword evidence="2" id="KW-1185">Reference proteome</keyword>
<organism evidence="1 2">
    <name type="scientific">Polyangium spumosum</name>
    <dbReference type="NCBI Taxonomy" id="889282"/>
    <lineage>
        <taxon>Bacteria</taxon>
        <taxon>Pseudomonadati</taxon>
        <taxon>Myxococcota</taxon>
        <taxon>Polyangia</taxon>
        <taxon>Polyangiales</taxon>
        <taxon>Polyangiaceae</taxon>
        <taxon>Polyangium</taxon>
    </lineage>
</organism>
<accession>A0A6N7PUZ7</accession>
<dbReference type="AlphaFoldDB" id="A0A6N7PUZ7"/>